<dbReference type="Proteomes" id="UP001370348">
    <property type="component" value="Chromosome"/>
</dbReference>
<gene>
    <name evidence="2" type="ORF">LZC94_21165</name>
</gene>
<keyword evidence="3" id="KW-1185">Reference proteome</keyword>
<dbReference type="EMBL" id="CP089984">
    <property type="protein sequence ID" value="WXB19723.1"/>
    <property type="molecule type" value="Genomic_DNA"/>
</dbReference>
<feature type="region of interest" description="Disordered" evidence="1">
    <location>
        <begin position="12"/>
        <end position="33"/>
    </location>
</feature>
<name>A0ABZ2MB52_9BACT</name>
<proteinExistence type="predicted"/>
<sequence>MLLLPRGAWAGTPESNATATAAPPADGAAPAPSSHFDFGGSFRTLPVALQPLNLPDPHARKQLEGAAVTQLRLTLKWKPADWFTSEAHVVQVFAASTLPGSVDDLTNAPPQRYRALGLTNTWAGGERSAAVVNVDRLTIKLSAPWFDVTVGRQAINFSKAYFFSPLDVFLPFGPRAIDREYKPGVDAVRVDVPIGDQSGANVVLAAGPAVDVDPVTQAFTPPRALYSAEPQTSALLARFFTTIGSWDLSAQGGSVYGGYHAAAGVAGELLTLGVRAEASYLVSRHMTLARAPPSAASPTILVSGHHPSFVFSVDRRFENGLYISAEYFYNGAVTGDSFLAAALRTRIGETTNLGEHLVGALVTYEATPTMKIKAASVLSIHPEHFSASALVSPSVDWSVAENVDLTVGALLMFGARPAVDPSGTTVARSEFGLFPNVYYAQFKFYFGAH</sequence>
<protein>
    <submittedName>
        <fullName evidence="2">Uncharacterized protein</fullName>
    </submittedName>
</protein>
<evidence type="ECO:0000256" key="1">
    <source>
        <dbReference type="SAM" id="MobiDB-lite"/>
    </source>
</evidence>
<accession>A0ABZ2MB52</accession>
<evidence type="ECO:0000313" key="2">
    <source>
        <dbReference type="EMBL" id="WXB19723.1"/>
    </source>
</evidence>
<reference evidence="2 3" key="1">
    <citation type="submission" date="2021-12" db="EMBL/GenBank/DDBJ databases">
        <title>Discovery of the Pendulisporaceae a myxobacterial family with distinct sporulation behavior and unique specialized metabolism.</title>
        <authorList>
            <person name="Garcia R."/>
            <person name="Popoff A."/>
            <person name="Bader C.D."/>
            <person name="Loehr J."/>
            <person name="Walesch S."/>
            <person name="Walt C."/>
            <person name="Boldt J."/>
            <person name="Bunk B."/>
            <person name="Haeckl F.J.F.P.J."/>
            <person name="Gunesch A.P."/>
            <person name="Birkelbach J."/>
            <person name="Nuebel U."/>
            <person name="Pietschmann T."/>
            <person name="Bach T."/>
            <person name="Mueller R."/>
        </authorList>
    </citation>
    <scope>NUCLEOTIDE SEQUENCE [LARGE SCALE GENOMIC DNA]</scope>
    <source>
        <strain evidence="2 3">MSr11954</strain>
    </source>
</reference>
<evidence type="ECO:0000313" key="3">
    <source>
        <dbReference type="Proteomes" id="UP001370348"/>
    </source>
</evidence>
<feature type="compositionally biased region" description="Low complexity" evidence="1">
    <location>
        <begin position="17"/>
        <end position="32"/>
    </location>
</feature>
<dbReference type="RefSeq" id="WP_394829319.1">
    <property type="nucleotide sequence ID" value="NZ_CP089984.1"/>
</dbReference>
<organism evidence="2 3">
    <name type="scientific">Pendulispora albinea</name>
    <dbReference type="NCBI Taxonomy" id="2741071"/>
    <lineage>
        <taxon>Bacteria</taxon>
        <taxon>Pseudomonadati</taxon>
        <taxon>Myxococcota</taxon>
        <taxon>Myxococcia</taxon>
        <taxon>Myxococcales</taxon>
        <taxon>Sorangiineae</taxon>
        <taxon>Pendulisporaceae</taxon>
        <taxon>Pendulispora</taxon>
    </lineage>
</organism>